<name>A0A978V3M3_ZIZJJ</name>
<dbReference type="PROSITE" id="PS50222">
    <property type="entry name" value="EF_HAND_2"/>
    <property type="match status" value="1"/>
</dbReference>
<evidence type="ECO:0000256" key="2">
    <source>
        <dbReference type="SAM" id="MobiDB-lite"/>
    </source>
</evidence>
<evidence type="ECO:0000256" key="1">
    <source>
        <dbReference type="ARBA" id="ARBA00022837"/>
    </source>
</evidence>
<dbReference type="PROSITE" id="PS00303">
    <property type="entry name" value="S100_CABP"/>
    <property type="match status" value="1"/>
</dbReference>
<dbReference type="InterPro" id="IPR011992">
    <property type="entry name" value="EF-hand-dom_pair"/>
</dbReference>
<evidence type="ECO:0000313" key="4">
    <source>
        <dbReference type="EMBL" id="KAH7521956.1"/>
    </source>
</evidence>
<protein>
    <recommendedName>
        <fullName evidence="3">EF-hand domain-containing protein</fullName>
    </recommendedName>
</protein>
<dbReference type="Gene3D" id="1.10.238.10">
    <property type="entry name" value="EF-hand"/>
    <property type="match status" value="1"/>
</dbReference>
<keyword evidence="1" id="KW-0106">Calcium</keyword>
<comment type="caution">
    <text evidence="4">The sequence shown here is derived from an EMBL/GenBank/DDBJ whole genome shotgun (WGS) entry which is preliminary data.</text>
</comment>
<proteinExistence type="predicted"/>
<reference evidence="4" key="1">
    <citation type="journal article" date="2021" name="Front. Plant Sci.">
        <title>Chromosome-Scale Genome Assembly for Chinese Sour Jujube and Insights Into Its Genome Evolution and Domestication Signature.</title>
        <authorList>
            <person name="Shen L.-Y."/>
            <person name="Luo H."/>
            <person name="Wang X.-L."/>
            <person name="Wang X.-M."/>
            <person name="Qiu X.-J."/>
            <person name="Liu H."/>
            <person name="Zhou S.-S."/>
            <person name="Jia K.-H."/>
            <person name="Nie S."/>
            <person name="Bao Y.-T."/>
            <person name="Zhang R.-G."/>
            <person name="Yun Q.-Z."/>
            <person name="Chai Y.-H."/>
            <person name="Lu J.-Y."/>
            <person name="Li Y."/>
            <person name="Zhao S.-W."/>
            <person name="Mao J.-F."/>
            <person name="Jia S.-G."/>
            <person name="Mao Y.-M."/>
        </authorList>
    </citation>
    <scope>NUCLEOTIDE SEQUENCE</scope>
    <source>
        <strain evidence="4">AT0</strain>
        <tissue evidence="4">Leaf</tissue>
    </source>
</reference>
<feature type="domain" description="EF-hand" evidence="3">
    <location>
        <begin position="47"/>
        <end position="75"/>
    </location>
</feature>
<sequence>MEDIRLAAKAYYNNCSEEVRKLARTSFQAIDTNGDGRDFYKWVKDSEFFTQLDADGDGSLDFSEFITFFYLLTTRQVWCGSRRSNLLGMYFTCVDCYSGGGETTFDVCVRCYSEHRFCHHHSRFLDSFVLLRTMVSNSDGADANQAPGKHMNGQNGQKANGQNNIEYSTPAPGGPGQDLASYRAQLGEAVQRMNEIANHLESERDTTNAAVDSASGFADPTGATTVVDSTSCSADPTGISDTVESVAETVELVAEAVDIVSLMVDVASSAAMCHIM</sequence>
<dbReference type="InterPro" id="IPR002048">
    <property type="entry name" value="EF_hand_dom"/>
</dbReference>
<dbReference type="GO" id="GO:0005509">
    <property type="term" value="F:calcium ion binding"/>
    <property type="evidence" value="ECO:0007669"/>
    <property type="project" value="InterPro"/>
</dbReference>
<dbReference type="SUPFAM" id="SSF47473">
    <property type="entry name" value="EF-hand"/>
    <property type="match status" value="1"/>
</dbReference>
<dbReference type="AlphaFoldDB" id="A0A978V3M3"/>
<feature type="region of interest" description="Disordered" evidence="2">
    <location>
        <begin position="141"/>
        <end position="174"/>
    </location>
</feature>
<dbReference type="InterPro" id="IPR001751">
    <property type="entry name" value="S100/CaBP7/8-like_CS"/>
</dbReference>
<gene>
    <name evidence="4" type="ORF">FEM48_Zijuj07G0087000</name>
</gene>
<feature type="compositionally biased region" description="Low complexity" evidence="2">
    <location>
        <begin position="152"/>
        <end position="164"/>
    </location>
</feature>
<dbReference type="EMBL" id="JAEACU010000007">
    <property type="protein sequence ID" value="KAH7521956.1"/>
    <property type="molecule type" value="Genomic_DNA"/>
</dbReference>
<organism evidence="4 5">
    <name type="scientific">Ziziphus jujuba var. spinosa</name>
    <dbReference type="NCBI Taxonomy" id="714518"/>
    <lineage>
        <taxon>Eukaryota</taxon>
        <taxon>Viridiplantae</taxon>
        <taxon>Streptophyta</taxon>
        <taxon>Embryophyta</taxon>
        <taxon>Tracheophyta</taxon>
        <taxon>Spermatophyta</taxon>
        <taxon>Magnoliopsida</taxon>
        <taxon>eudicotyledons</taxon>
        <taxon>Gunneridae</taxon>
        <taxon>Pentapetalae</taxon>
        <taxon>rosids</taxon>
        <taxon>fabids</taxon>
        <taxon>Rosales</taxon>
        <taxon>Rhamnaceae</taxon>
        <taxon>Paliureae</taxon>
        <taxon>Ziziphus</taxon>
    </lineage>
</organism>
<evidence type="ECO:0000313" key="5">
    <source>
        <dbReference type="Proteomes" id="UP000813462"/>
    </source>
</evidence>
<dbReference type="InterPro" id="IPR018247">
    <property type="entry name" value="EF_Hand_1_Ca_BS"/>
</dbReference>
<evidence type="ECO:0000259" key="3">
    <source>
        <dbReference type="PROSITE" id="PS50222"/>
    </source>
</evidence>
<dbReference type="Proteomes" id="UP000813462">
    <property type="component" value="Unassembled WGS sequence"/>
</dbReference>
<dbReference type="PROSITE" id="PS00018">
    <property type="entry name" value="EF_HAND_1"/>
    <property type="match status" value="1"/>
</dbReference>
<dbReference type="Pfam" id="PF13202">
    <property type="entry name" value="EF-hand_5"/>
    <property type="match status" value="2"/>
</dbReference>
<accession>A0A978V3M3</accession>